<reference evidence="4" key="1">
    <citation type="submission" date="2023-04" db="EMBL/GenBank/DDBJ databases">
        <title>The environmental microbiomes in feedlot watering bowls are a reservoir of florfenicol resistance for bovine respiratory disease pathogens.</title>
        <authorList>
            <person name="Kos D.W."/>
            <person name="Ruzzini A.C."/>
            <person name="Schreiner B."/>
            <person name="Jelinski M.D."/>
        </authorList>
    </citation>
    <scope>NUCLEOTIDE SEQUENCE</scope>
    <source>
        <strain evidence="4">WB3</strain>
    </source>
</reference>
<organism evidence="4 5">
    <name type="scientific">Acinetobacter terrestris</name>
    <dbReference type="NCBI Taxonomy" id="2529843"/>
    <lineage>
        <taxon>Bacteria</taxon>
        <taxon>Pseudomonadati</taxon>
        <taxon>Pseudomonadota</taxon>
        <taxon>Gammaproteobacteria</taxon>
        <taxon>Moraxellales</taxon>
        <taxon>Moraxellaceae</taxon>
        <taxon>Acinetobacter</taxon>
        <taxon>Acinetobacter Taxon 24</taxon>
    </lineage>
</organism>
<dbReference type="GO" id="GO:0008237">
    <property type="term" value="F:metallopeptidase activity"/>
    <property type="evidence" value="ECO:0007669"/>
    <property type="project" value="UniProtKB-KW"/>
</dbReference>
<dbReference type="AlphaFoldDB" id="A0AAW6UM09"/>
<feature type="domain" description="Microcystin LR degradation protein MlrC N-terminal" evidence="3">
    <location>
        <begin position="3"/>
        <end position="292"/>
    </location>
</feature>
<keyword evidence="1" id="KW-0482">Metalloprotease</keyword>
<sequence>MKKIIIAGFQHETNTFAPTKARYQDFVQGGGFPPLTRGAEILKFREQNIPIGGFIQEAEQLGYQLLPVIWAATSPSAHVEQGTYQRICDEIIAAIHNANQVDAIYLDLHGAMVAEQVDDGEGELLRRIREAVGPDIPVIASLDFHANVTQAMFTQSDVLMSYRTYPHVDMAETGQRCARLLDQIFQGTKLYKLIYKLPFLIALNAQCTELEPTQSCMTLLEQLEQNAKVYMNFAPGFPAADFAECGGSIWGYSESFSELEQAMQCLIEQVLENEKQWSMDFLSPDAAIQQALKLIQQENSVAKPIVIADTQDNPGAGGDSNTTGMLYALYRHQVKNALIGLIADPVLVQQAYQLEVDQHFHTQLGGTSGITGDFPFAGEFKIKAYSDGKFRYAGPMMHGVEADIGPSVLLEIAGIEIAVSSYKAQLLDRNMFKIFGIVPEEKSIVVVKSSVHFRADFQDIAAAILVAKSPGAMKADPNDLPWKKINPDIRLVPLGESLAQHDQPLRRTV</sequence>
<dbReference type="RefSeq" id="WP_284066316.1">
    <property type="nucleotide sequence ID" value="NZ_JASKNE010000001.1"/>
</dbReference>
<dbReference type="InterPro" id="IPR010799">
    <property type="entry name" value="MlrC_C"/>
</dbReference>
<evidence type="ECO:0000259" key="3">
    <source>
        <dbReference type="Pfam" id="PF07364"/>
    </source>
</evidence>
<dbReference type="GO" id="GO:0006508">
    <property type="term" value="P:proteolysis"/>
    <property type="evidence" value="ECO:0007669"/>
    <property type="project" value="UniProtKB-KW"/>
</dbReference>
<comment type="caution">
    <text evidence="4">The sequence shown here is derived from an EMBL/GenBank/DDBJ whole genome shotgun (WGS) entry which is preliminary data.</text>
</comment>
<dbReference type="PIRSF" id="PIRSF012702">
    <property type="entry name" value="UCP012702"/>
    <property type="match status" value="1"/>
</dbReference>
<gene>
    <name evidence="4" type="ORF">QOR41_02950</name>
</gene>
<dbReference type="EMBL" id="JASKNE010000001">
    <property type="protein sequence ID" value="MDK1682822.1"/>
    <property type="molecule type" value="Genomic_DNA"/>
</dbReference>
<evidence type="ECO:0000259" key="2">
    <source>
        <dbReference type="Pfam" id="PF07171"/>
    </source>
</evidence>
<comment type="similarity">
    <text evidence="1">Belongs to the peptidase M81 family.</text>
</comment>
<dbReference type="Pfam" id="PF07171">
    <property type="entry name" value="MlrC_C"/>
    <property type="match status" value="1"/>
</dbReference>
<dbReference type="InterPro" id="IPR015995">
    <property type="entry name" value="MlrC_N"/>
</dbReference>
<comment type="cofactor">
    <cofactor evidence="1">
        <name>Zn(2+)</name>
        <dbReference type="ChEBI" id="CHEBI:29105"/>
    </cofactor>
    <text evidence="1">Binds 1 zinc ion per subunit.</text>
</comment>
<dbReference type="Pfam" id="PF07364">
    <property type="entry name" value="DUF1485"/>
    <property type="match status" value="1"/>
</dbReference>
<accession>A0AAW6UM09</accession>
<dbReference type="Proteomes" id="UP001241935">
    <property type="component" value="Unassembled WGS sequence"/>
</dbReference>
<comment type="function">
    <text evidence="1">Involved in peptidolytic degradation of cyclic heptapeptide hepatotoxin microcystin (MC).</text>
</comment>
<name>A0AAW6UM09_9GAMM</name>
<evidence type="ECO:0000313" key="4">
    <source>
        <dbReference type="EMBL" id="MDK1682822.1"/>
    </source>
</evidence>
<feature type="domain" description="Microcystin LR degradation protein MlrC C-terminal" evidence="2">
    <location>
        <begin position="307"/>
        <end position="484"/>
    </location>
</feature>
<dbReference type="InterPro" id="IPR009197">
    <property type="entry name" value="MlrC"/>
</dbReference>
<proteinExistence type="inferred from homology"/>
<keyword evidence="1" id="KW-0645">Protease</keyword>
<keyword evidence="1" id="KW-0479">Metal-binding</keyword>
<evidence type="ECO:0000313" key="5">
    <source>
        <dbReference type="Proteomes" id="UP001241935"/>
    </source>
</evidence>
<evidence type="ECO:0000256" key="1">
    <source>
        <dbReference type="PIRNR" id="PIRNR012702"/>
    </source>
</evidence>
<keyword evidence="1" id="KW-0378">Hydrolase</keyword>
<dbReference type="GO" id="GO:0046872">
    <property type="term" value="F:metal ion binding"/>
    <property type="evidence" value="ECO:0007669"/>
    <property type="project" value="UniProtKB-KW"/>
</dbReference>
<protein>
    <recommendedName>
        <fullName evidence="1">Microcystinase C</fullName>
        <shortName evidence="1">MlrC</shortName>
    </recommendedName>
</protein>